<comment type="caution">
    <text evidence="2">The sequence shown here is derived from an EMBL/GenBank/DDBJ whole genome shotgun (WGS) entry which is preliminary data.</text>
</comment>
<organism evidence="2">
    <name type="scientific">mine drainage metagenome</name>
    <dbReference type="NCBI Taxonomy" id="410659"/>
    <lineage>
        <taxon>unclassified sequences</taxon>
        <taxon>metagenomes</taxon>
        <taxon>ecological metagenomes</taxon>
    </lineage>
</organism>
<gene>
    <name evidence="2" type="primary">caf1A</name>
    <name evidence="2" type="ORF">GALL_304190</name>
</gene>
<evidence type="ECO:0000259" key="1">
    <source>
        <dbReference type="Pfam" id="PF13953"/>
    </source>
</evidence>
<dbReference type="Pfam" id="PF13953">
    <property type="entry name" value="PapC_C"/>
    <property type="match status" value="1"/>
</dbReference>
<dbReference type="EMBL" id="MLJW01000408">
    <property type="protein sequence ID" value="OIQ87706.1"/>
    <property type="molecule type" value="Genomic_DNA"/>
</dbReference>
<accession>A0A1J5QWQ8</accession>
<dbReference type="InterPro" id="IPR025949">
    <property type="entry name" value="PapC-like_C"/>
</dbReference>
<reference evidence="2" key="1">
    <citation type="submission" date="2016-10" db="EMBL/GenBank/DDBJ databases">
        <title>Sequence of Gallionella enrichment culture.</title>
        <authorList>
            <person name="Poehlein A."/>
            <person name="Muehling M."/>
            <person name="Daniel R."/>
        </authorList>
    </citation>
    <scope>NUCLEOTIDE SEQUENCE</scope>
</reference>
<dbReference type="GO" id="GO:0009279">
    <property type="term" value="C:cell outer membrane"/>
    <property type="evidence" value="ECO:0007669"/>
    <property type="project" value="TreeGrafter"/>
</dbReference>
<dbReference type="GO" id="GO:0009297">
    <property type="term" value="P:pilus assembly"/>
    <property type="evidence" value="ECO:0007669"/>
    <property type="project" value="InterPro"/>
</dbReference>
<proteinExistence type="predicted"/>
<dbReference type="InterPro" id="IPR043142">
    <property type="entry name" value="PapC-like_C_sf"/>
</dbReference>
<feature type="domain" description="PapC-like C-terminal" evidence="1">
    <location>
        <begin position="686"/>
        <end position="746"/>
    </location>
</feature>
<dbReference type="Gene3D" id="2.60.40.2610">
    <property type="entry name" value="Outer membrane usher protein FimD, plug domain"/>
    <property type="match status" value="1"/>
</dbReference>
<dbReference type="Gene3D" id="2.60.40.2070">
    <property type="match status" value="1"/>
</dbReference>
<dbReference type="Gene3D" id="2.60.40.3110">
    <property type="match status" value="1"/>
</dbReference>
<dbReference type="PANTHER" id="PTHR30451">
    <property type="entry name" value="OUTER MEMBRANE USHER PROTEIN"/>
    <property type="match status" value="1"/>
</dbReference>
<dbReference type="Pfam" id="PF00577">
    <property type="entry name" value="Usher"/>
    <property type="match status" value="2"/>
</dbReference>
<dbReference type="PROSITE" id="PS51257">
    <property type="entry name" value="PROKAR_LIPOPROTEIN"/>
    <property type="match status" value="1"/>
</dbReference>
<dbReference type="InterPro" id="IPR042186">
    <property type="entry name" value="FimD_plug_dom"/>
</dbReference>
<evidence type="ECO:0000313" key="2">
    <source>
        <dbReference type="EMBL" id="OIQ87706.1"/>
    </source>
</evidence>
<protein>
    <submittedName>
        <fullName evidence="2">F1 capsule-anchoring protein</fullName>
    </submittedName>
</protein>
<dbReference type="PANTHER" id="PTHR30451:SF5">
    <property type="entry name" value="SLR0019 PROTEIN"/>
    <property type="match status" value="1"/>
</dbReference>
<dbReference type="AlphaFoldDB" id="A0A1J5QWQ8"/>
<sequence>MSAARRAAVQSMAARHIACAVLLCALAGAACAATPQELLLAVSINGQLVNHGTVVLRRDGHYLFGIDDLHAWRLRYVAHDVMNFEGRRFAELPAGALLSSRIDASTQTLQLTLHASAFVEKRIELTQHESSMTPAATGAFANYDLSLQHDTTGNSGSGLLEFGAFGRPATALTRLVVQQGDGSIRALRLDSTLQRDFVSRMRRLQVGDVLSAPGPSGAVAMLGGVRYATDFSTRPNFVTTPLFTVHGSAALPSMLQVYVDSVLALQRNVPSGPFVVNRLPLINGNGEVTTVVTDVAGHQRTIHQPYVAAPQLLRPGLRAFTVAAGLQRRDFGTRSNDYGAFAATASYRVGLDNALTAGLSGSLQRAQATAGATLDWATRRFGVVSATLAGSQAPAAGRAAWLSLGVQRTTAKLSLALHTQHTFGPYLETGAATAPPDGVDASVALGTPLGSLSVAYTGQRTADGATQIMQLADSVKLGHQVQLDFIMLHTIASAQGTSTQFGLTLTLPLGGGRGANAQWSSSSGWQTSLQQQAPDGGGWGYGLQAGEQGSASAQGRYRGPYGVYSAEVQRSGTALGERLSARGGLALLDSTLLPAPTLRGSFALIELPGLHGIGIEVNHNRVGRTDAHGKLLVSGLTAFQRNAIDIEPHGLPLDADVTNLHMTCTPPAHSGIVMRVALAVQRQATLTLMQDDGHPVPAGAVAQLRGSHREFPVGADGSAFLSGLHEHDTVLVKWPGGACETQLSMPQRGRDLLPDLGSHLCSASRVSAARPAP</sequence>
<dbReference type="GO" id="GO:0015473">
    <property type="term" value="F:fimbrial usher porin activity"/>
    <property type="evidence" value="ECO:0007669"/>
    <property type="project" value="InterPro"/>
</dbReference>
<dbReference type="InterPro" id="IPR000015">
    <property type="entry name" value="Fimb_usher"/>
</dbReference>
<name>A0A1J5QWQ8_9ZZZZ</name>